<comment type="caution">
    <text evidence="3">The sequence shown here is derived from an EMBL/GenBank/DDBJ whole genome shotgun (WGS) entry which is preliminary data.</text>
</comment>
<dbReference type="InterPro" id="IPR003107">
    <property type="entry name" value="HAT"/>
</dbReference>
<evidence type="ECO:0000313" key="4">
    <source>
        <dbReference type="Proteomes" id="UP000562027"/>
    </source>
</evidence>
<evidence type="ECO:0000256" key="2">
    <source>
        <dbReference type="SAM" id="SignalP"/>
    </source>
</evidence>
<dbReference type="GO" id="GO:0006396">
    <property type="term" value="P:RNA processing"/>
    <property type="evidence" value="ECO:0007669"/>
    <property type="project" value="InterPro"/>
</dbReference>
<feature type="repeat" description="TPR" evidence="1">
    <location>
        <begin position="148"/>
        <end position="181"/>
    </location>
</feature>
<dbReference type="SMART" id="SM00028">
    <property type="entry name" value="TPR"/>
    <property type="match status" value="18"/>
</dbReference>
<dbReference type="Gene3D" id="1.25.40.10">
    <property type="entry name" value="Tetratricopeptide repeat domain"/>
    <property type="match status" value="5"/>
</dbReference>
<dbReference type="NCBIfam" id="TIGR02917">
    <property type="entry name" value="PEP_TPR_lipo"/>
    <property type="match status" value="1"/>
</dbReference>
<dbReference type="GO" id="GO:0016192">
    <property type="term" value="P:vesicle-mediated transport"/>
    <property type="evidence" value="ECO:0007669"/>
    <property type="project" value="UniProtKB-ARBA"/>
</dbReference>
<feature type="chain" id="PRO_5032765782" evidence="2">
    <location>
        <begin position="42"/>
        <end position="951"/>
    </location>
</feature>
<proteinExistence type="predicted"/>
<dbReference type="Pfam" id="PF09295">
    <property type="entry name" value="ChAPs"/>
    <property type="match status" value="1"/>
</dbReference>
<dbReference type="SUPFAM" id="SSF48452">
    <property type="entry name" value="TPR-like"/>
    <property type="match status" value="4"/>
</dbReference>
<sequence length="951" mass="102438">MTASTSPTLARPPFPAHKRAHALRPLALAALLCLGPSLAQASPEKAAKFYEDAQQRFEKGDLSGASIQLKNTIQEDNKMLAAHLLLGKVLFKNGELKGAEAAFEEAIRQGVSRSELAIPMAQLYLQLGERKKLLDQINTTGLGPAQQAEVLTLRGTAYALSGNNTLAAKSFADAKAIDPRSAAPLMAEAQMLLRAGERDKARATAQRATELAPDNGLTWYTLATILQATQDLKGALAAQEKALAINPKQVDARVSRAALLLSLGRQKDAEDDLALLAAAKQADPRASYMRAILAAKRGDEAAAKKSYAETVTMIDPMPPGLLIVNEPLLMAGALSNNALGNREKARGYLETLIGQNPRHYAAQVLMASILLETRDYGKAQPMLENLQRANPEDTQVMYLLGSVHLARKRYQQATEMFERAAQRAGANAGDALRELGFSQLGMGQDKLGQGNLEKAFAANPGDARAGVQLAMIYARQGQSARALQTAQAIVKLDPNNLTMLNFLGNIKGRSGDKAGAREAFTQVLAKDPAFRPAGINLSWLDIEEKRFEEARARLKQMLGRVKDDPDVLFELGILELRAGRNAEAMLNWQRADEVQRADPRPGLSIIDLLSSQKQFDKALEAAKLLAGKHPGKLPVQLALGRAYLAVGDATNARLSFQDATKLAEFDAEKQILIGRMQLQAGNPDGAAYNVQKALQARPDDQAALVLQVEVEARRGDNAKLDAALKTLSSKYPGSLPTLMTVANVAMLRGQLPLAQSNYRAAMDKSPNTGTAILLVRAQIAAGETDKALAFLEDWARKQPDDRLLLKALAEVQLQAGKNEAARKSYTKLMSLEPEDPSILSGYASLLLRIGDPAAAAMAEKALKLAPGNPDLTDLLGWILVKSGNLDAGLRHLREARLRSPGNGEIRFHLAYALAKSGRKAEAKEELNAALNASNRVQASPELAQLKSELGV</sequence>
<evidence type="ECO:0000313" key="3">
    <source>
        <dbReference type="EMBL" id="MBB4841813.1"/>
    </source>
</evidence>
<feature type="repeat" description="TPR" evidence="1">
    <location>
        <begin position="802"/>
        <end position="835"/>
    </location>
</feature>
<feature type="repeat" description="TPR" evidence="1">
    <location>
        <begin position="394"/>
        <end position="427"/>
    </location>
</feature>
<dbReference type="InterPro" id="IPR019734">
    <property type="entry name" value="TPR_rpt"/>
</dbReference>
<organism evidence="3 4">
    <name type="scientific">Roseateles oligotrophus</name>
    <dbReference type="NCBI Taxonomy" id="1769250"/>
    <lineage>
        <taxon>Bacteria</taxon>
        <taxon>Pseudomonadati</taxon>
        <taxon>Pseudomonadota</taxon>
        <taxon>Betaproteobacteria</taxon>
        <taxon>Burkholderiales</taxon>
        <taxon>Sphaerotilaceae</taxon>
        <taxon>Roseateles</taxon>
    </lineage>
</organism>
<dbReference type="Pfam" id="PF14559">
    <property type="entry name" value="TPR_19"/>
    <property type="match status" value="3"/>
</dbReference>
<dbReference type="GO" id="GO:0032991">
    <property type="term" value="C:protein-containing complex"/>
    <property type="evidence" value="ECO:0007669"/>
    <property type="project" value="UniProtKB-ARBA"/>
</dbReference>
<dbReference type="RefSeq" id="WP_184295478.1">
    <property type="nucleotide sequence ID" value="NZ_JACHLP010000001.1"/>
</dbReference>
<dbReference type="InterPro" id="IPR014266">
    <property type="entry name" value="PEP-CTERM_TPR_PrsT"/>
</dbReference>
<keyword evidence="1" id="KW-0802">TPR repeat</keyword>
<dbReference type="InterPro" id="IPR011990">
    <property type="entry name" value="TPR-like_helical_dom_sf"/>
</dbReference>
<accession>A0A840L4R2</accession>
<dbReference type="AlphaFoldDB" id="A0A840L4R2"/>
<feature type="signal peptide" evidence="2">
    <location>
        <begin position="1"/>
        <end position="41"/>
    </location>
</feature>
<dbReference type="SMART" id="SM00386">
    <property type="entry name" value="HAT"/>
    <property type="match status" value="4"/>
</dbReference>
<dbReference type="PROSITE" id="PS50005">
    <property type="entry name" value="TPR"/>
    <property type="match status" value="4"/>
</dbReference>
<keyword evidence="2" id="KW-0732">Signal</keyword>
<evidence type="ECO:0000256" key="1">
    <source>
        <dbReference type="PROSITE-ProRule" id="PRU00339"/>
    </source>
</evidence>
<reference evidence="3 4" key="1">
    <citation type="submission" date="2020-08" db="EMBL/GenBank/DDBJ databases">
        <title>Functional genomics of gut bacteria from endangered species of beetles.</title>
        <authorList>
            <person name="Carlos-Shanley C."/>
        </authorList>
    </citation>
    <scope>NUCLEOTIDE SEQUENCE [LARGE SCALE GENOMIC DNA]</scope>
    <source>
        <strain evidence="3 4">S00239</strain>
    </source>
</reference>
<dbReference type="Pfam" id="PF13432">
    <property type="entry name" value="TPR_16"/>
    <property type="match status" value="4"/>
</dbReference>
<keyword evidence="4" id="KW-1185">Reference proteome</keyword>
<feature type="repeat" description="TPR" evidence="1">
    <location>
        <begin position="463"/>
        <end position="496"/>
    </location>
</feature>
<gene>
    <name evidence="3" type="ORF">HNP55_000308</name>
</gene>
<dbReference type="GO" id="GO:0005737">
    <property type="term" value="C:cytoplasm"/>
    <property type="evidence" value="ECO:0007669"/>
    <property type="project" value="UniProtKB-ARBA"/>
</dbReference>
<dbReference type="PANTHER" id="PTHR12558">
    <property type="entry name" value="CELL DIVISION CYCLE 16,23,27"/>
    <property type="match status" value="1"/>
</dbReference>
<dbReference type="EMBL" id="JACHLP010000001">
    <property type="protein sequence ID" value="MBB4841813.1"/>
    <property type="molecule type" value="Genomic_DNA"/>
</dbReference>
<dbReference type="GO" id="GO:0012505">
    <property type="term" value="C:endomembrane system"/>
    <property type="evidence" value="ECO:0007669"/>
    <property type="project" value="UniProtKB-ARBA"/>
</dbReference>
<protein>
    <submittedName>
        <fullName evidence="3">Putative PEP-CTERM system TPR-repeat lipoprotein</fullName>
    </submittedName>
</protein>
<dbReference type="InterPro" id="IPR015374">
    <property type="entry name" value="ChAPs"/>
</dbReference>
<dbReference type="Proteomes" id="UP000562027">
    <property type="component" value="Unassembled WGS sequence"/>
</dbReference>
<dbReference type="PANTHER" id="PTHR12558:SF13">
    <property type="entry name" value="CELL DIVISION CYCLE PROTEIN 27 HOMOLOG"/>
    <property type="match status" value="1"/>
</dbReference>
<keyword evidence="3" id="KW-0449">Lipoprotein</keyword>
<name>A0A840L4R2_9BURK</name>